<dbReference type="PROSITE" id="PS51126">
    <property type="entry name" value="DILUTE"/>
    <property type="match status" value="1"/>
</dbReference>
<feature type="domain" description="Dilute" evidence="9">
    <location>
        <begin position="1"/>
        <end position="92"/>
    </location>
</feature>
<keyword evidence="4" id="KW-0547">Nucleotide-binding</keyword>
<dbReference type="PROSITE" id="PS50861">
    <property type="entry name" value="AA_TRNA_LIGASE_II_GLYAB"/>
    <property type="match status" value="1"/>
</dbReference>
<dbReference type="GO" id="GO:0005524">
    <property type="term" value="F:ATP binding"/>
    <property type="evidence" value="ECO:0007669"/>
    <property type="project" value="UniProtKB-KW"/>
</dbReference>
<keyword evidence="7" id="KW-0030">Aminoacyl-tRNA synthetase</keyword>
<dbReference type="EMBL" id="OIVN01004660">
    <property type="protein sequence ID" value="SPD18604.1"/>
    <property type="molecule type" value="Genomic_DNA"/>
</dbReference>
<protein>
    <recommendedName>
        <fullName evidence="2">glycine--tRNA ligase</fullName>
        <ecNumber evidence="2">6.1.1.14</ecNumber>
    </recommendedName>
</protein>
<dbReference type="PANTHER" id="PTHR30075">
    <property type="entry name" value="GLYCYL-TRNA SYNTHETASE"/>
    <property type="match status" value="1"/>
</dbReference>
<evidence type="ECO:0000256" key="8">
    <source>
        <dbReference type="ARBA" id="ARBA00047937"/>
    </source>
</evidence>
<dbReference type="InterPro" id="IPR002710">
    <property type="entry name" value="Dilute_dom"/>
</dbReference>
<accession>A0A2N9I3H3</accession>
<dbReference type="InterPro" id="IPR015944">
    <property type="entry name" value="Gly-tRNA-synth_bsu"/>
</dbReference>
<keyword evidence="6" id="KW-0648">Protein biosynthesis</keyword>
<evidence type="ECO:0000313" key="10">
    <source>
        <dbReference type="EMBL" id="SPD18604.1"/>
    </source>
</evidence>
<dbReference type="GO" id="GO:0006426">
    <property type="term" value="P:glycyl-tRNA aminoacylation"/>
    <property type="evidence" value="ECO:0007669"/>
    <property type="project" value="InterPro"/>
</dbReference>
<gene>
    <name evidence="10" type="ORF">FSB_LOCUS46486</name>
</gene>
<evidence type="ECO:0000256" key="1">
    <source>
        <dbReference type="ARBA" id="ARBA00008226"/>
    </source>
</evidence>
<dbReference type="EC" id="6.1.1.14" evidence="2"/>
<evidence type="ECO:0000256" key="5">
    <source>
        <dbReference type="ARBA" id="ARBA00022840"/>
    </source>
</evidence>
<dbReference type="InterPro" id="IPR006194">
    <property type="entry name" value="Gly-tRNA-synth_heterodimer"/>
</dbReference>
<comment type="catalytic activity">
    <reaction evidence="8">
        <text>tRNA(Gly) + glycine + ATP = glycyl-tRNA(Gly) + AMP + diphosphate</text>
        <dbReference type="Rhea" id="RHEA:16013"/>
        <dbReference type="Rhea" id="RHEA-COMP:9664"/>
        <dbReference type="Rhea" id="RHEA-COMP:9683"/>
        <dbReference type="ChEBI" id="CHEBI:30616"/>
        <dbReference type="ChEBI" id="CHEBI:33019"/>
        <dbReference type="ChEBI" id="CHEBI:57305"/>
        <dbReference type="ChEBI" id="CHEBI:78442"/>
        <dbReference type="ChEBI" id="CHEBI:78522"/>
        <dbReference type="ChEBI" id="CHEBI:456215"/>
        <dbReference type="EC" id="6.1.1.14"/>
    </reaction>
</comment>
<evidence type="ECO:0000256" key="3">
    <source>
        <dbReference type="ARBA" id="ARBA00022598"/>
    </source>
</evidence>
<evidence type="ECO:0000259" key="9">
    <source>
        <dbReference type="PROSITE" id="PS51126"/>
    </source>
</evidence>
<keyword evidence="5" id="KW-0067">ATP-binding</keyword>
<dbReference type="GO" id="GO:0004820">
    <property type="term" value="F:glycine-tRNA ligase activity"/>
    <property type="evidence" value="ECO:0007669"/>
    <property type="project" value="UniProtKB-EC"/>
</dbReference>
<name>A0A2N9I3H3_FAGSY</name>
<dbReference type="PANTHER" id="PTHR30075:SF2">
    <property type="entry name" value="GLYCINE--TRNA LIGASE, CHLOROPLASTIC_MITOCHONDRIAL 2"/>
    <property type="match status" value="1"/>
</dbReference>
<dbReference type="Pfam" id="PF02092">
    <property type="entry name" value="tRNA_synt_2f"/>
    <property type="match status" value="1"/>
</dbReference>
<evidence type="ECO:0000256" key="7">
    <source>
        <dbReference type="ARBA" id="ARBA00023146"/>
    </source>
</evidence>
<organism evidence="10">
    <name type="scientific">Fagus sylvatica</name>
    <name type="common">Beechnut</name>
    <dbReference type="NCBI Taxonomy" id="28930"/>
    <lineage>
        <taxon>Eukaryota</taxon>
        <taxon>Viridiplantae</taxon>
        <taxon>Streptophyta</taxon>
        <taxon>Embryophyta</taxon>
        <taxon>Tracheophyta</taxon>
        <taxon>Spermatophyta</taxon>
        <taxon>Magnoliopsida</taxon>
        <taxon>eudicotyledons</taxon>
        <taxon>Gunneridae</taxon>
        <taxon>Pentapetalae</taxon>
        <taxon>rosids</taxon>
        <taxon>fabids</taxon>
        <taxon>Fagales</taxon>
        <taxon>Fagaceae</taxon>
        <taxon>Fagus</taxon>
    </lineage>
</organism>
<keyword evidence="3" id="KW-0436">Ligase</keyword>
<dbReference type="AlphaFoldDB" id="A0A2N9I3H3"/>
<reference evidence="10" key="1">
    <citation type="submission" date="2018-02" db="EMBL/GenBank/DDBJ databases">
        <authorList>
            <person name="Cohen D.B."/>
            <person name="Kent A.D."/>
        </authorList>
    </citation>
    <scope>NUCLEOTIDE SEQUENCE</scope>
</reference>
<sequence length="199" mass="22075">MDSQCYTGDNYNLYFFAGTSWHELNYIRQAVGFLVIHQKRKKSLDEIRQDLCPVAEALFEITLTRFSGDILPATDAGIVLSIADRLASLVGLFASGCQPSSTNDPFGLRRISYGLVQVLVEKDRNLDLKQALELAAEVQHIKVDASTSICYSETGAISENKELYHWGTVSISVSYIWPIVRVKPETPPRSALGAFTAEL</sequence>
<proteinExistence type="inferred from homology"/>
<dbReference type="GO" id="GO:0009570">
    <property type="term" value="C:chloroplast stroma"/>
    <property type="evidence" value="ECO:0007669"/>
    <property type="project" value="TreeGrafter"/>
</dbReference>
<dbReference type="GO" id="GO:0005739">
    <property type="term" value="C:mitochondrion"/>
    <property type="evidence" value="ECO:0007669"/>
    <property type="project" value="TreeGrafter"/>
</dbReference>
<evidence type="ECO:0000256" key="2">
    <source>
        <dbReference type="ARBA" id="ARBA00012829"/>
    </source>
</evidence>
<comment type="similarity">
    <text evidence="1">Belongs to the class-II aminoacyl-tRNA synthetase family.</text>
</comment>
<evidence type="ECO:0000256" key="6">
    <source>
        <dbReference type="ARBA" id="ARBA00022917"/>
    </source>
</evidence>
<evidence type="ECO:0000256" key="4">
    <source>
        <dbReference type="ARBA" id="ARBA00022741"/>
    </source>
</evidence>